<proteinExistence type="predicted"/>
<reference evidence="1" key="1">
    <citation type="submission" date="2022-10" db="EMBL/GenBank/DDBJ databases">
        <title>Mechanism of multi-heavy metal repair in Cytobacillus Firmus M7.</title>
        <authorList>
            <person name="Li X."/>
            <person name="Yu C."/>
        </authorList>
    </citation>
    <scope>NUCLEOTIDE SEQUENCE</scope>
    <source>
        <strain evidence="1">M7</strain>
    </source>
</reference>
<sequence>MEITLIRHGRSAHIEDHRLNSREFKKWVETYNRLGILEDEVCPSDALEKGVSASFILTSNLKRSIESAKCLNPLAKIRTDRLFREAELPLPASNLPGLKLRPKTWALVLRLLWICGYSQGCESYRDAKLRAKQASLLLTSIAKEHHSAVLAGHGFFNLLIAGELQKAGWTGKRKTGSKHWNTDTYVCLGGDENVNT</sequence>
<dbReference type="RefSeq" id="WP_263599531.1">
    <property type="nucleotide sequence ID" value="NZ_CP085255.1"/>
</dbReference>
<dbReference type="Gene3D" id="3.40.50.1240">
    <property type="entry name" value="Phosphoglycerate mutase-like"/>
    <property type="match status" value="1"/>
</dbReference>
<gene>
    <name evidence="1" type="ORF">OD459_23575</name>
</gene>
<dbReference type="EMBL" id="CP107027">
    <property type="protein sequence ID" value="UYG95128.1"/>
    <property type="molecule type" value="Genomic_DNA"/>
</dbReference>
<organism evidence="1 2">
    <name type="scientific">Cytobacillus firmus</name>
    <name type="common">Bacillus firmus</name>
    <dbReference type="NCBI Taxonomy" id="1399"/>
    <lineage>
        <taxon>Bacteria</taxon>
        <taxon>Bacillati</taxon>
        <taxon>Bacillota</taxon>
        <taxon>Bacilli</taxon>
        <taxon>Bacillales</taxon>
        <taxon>Bacillaceae</taxon>
        <taxon>Cytobacillus</taxon>
    </lineage>
</organism>
<dbReference type="InterPro" id="IPR029033">
    <property type="entry name" value="His_PPase_superfam"/>
</dbReference>
<name>A0AA46PHY6_CYTFI</name>
<accession>A0AA46PHY6</accession>
<dbReference type="Proteomes" id="UP001163104">
    <property type="component" value="Chromosome"/>
</dbReference>
<evidence type="ECO:0000313" key="2">
    <source>
        <dbReference type="Proteomes" id="UP001163104"/>
    </source>
</evidence>
<protein>
    <submittedName>
        <fullName evidence="1">Histidine phosphatase family protein</fullName>
    </submittedName>
</protein>
<dbReference type="SUPFAM" id="SSF53254">
    <property type="entry name" value="Phosphoglycerate mutase-like"/>
    <property type="match status" value="1"/>
</dbReference>
<evidence type="ECO:0000313" key="1">
    <source>
        <dbReference type="EMBL" id="UYG95128.1"/>
    </source>
</evidence>
<dbReference type="AlphaFoldDB" id="A0AA46PHY6"/>